<proteinExistence type="inferred from homology"/>
<dbReference type="GO" id="GO:0005829">
    <property type="term" value="C:cytosol"/>
    <property type="evidence" value="ECO:0007669"/>
    <property type="project" value="TreeGrafter"/>
</dbReference>
<gene>
    <name evidence="4" type="primary">PTGES3L</name>
    <name evidence="4" type="synonym">ptges3l</name>
</gene>
<dbReference type="Ensembl" id="ENSECRT00000030280.1">
    <property type="protein sequence ID" value="ENSECRP00000029651.1"/>
    <property type="gene ID" value="ENSECRG00000020102.1"/>
</dbReference>
<protein>
    <submittedName>
        <fullName evidence="4">Prostaglandin E synthase 3 like</fullName>
    </submittedName>
</protein>
<dbReference type="GO" id="GO:0005634">
    <property type="term" value="C:nucleus"/>
    <property type="evidence" value="ECO:0007669"/>
    <property type="project" value="TreeGrafter"/>
</dbReference>
<dbReference type="InterPro" id="IPR045250">
    <property type="entry name" value="p23-like"/>
</dbReference>
<evidence type="ECO:0000256" key="1">
    <source>
        <dbReference type="ARBA" id="ARBA00025733"/>
    </source>
</evidence>
<dbReference type="GO" id="GO:0051087">
    <property type="term" value="F:protein-folding chaperone binding"/>
    <property type="evidence" value="ECO:0007669"/>
    <property type="project" value="TreeGrafter"/>
</dbReference>
<feature type="domain" description="CS" evidence="3">
    <location>
        <begin position="10"/>
        <end position="98"/>
    </location>
</feature>
<dbReference type="FunFam" id="2.60.40.790:FF:000003">
    <property type="entry name" value="prostaglandin E synthase 3"/>
    <property type="match status" value="1"/>
</dbReference>
<dbReference type="InterPro" id="IPR007052">
    <property type="entry name" value="CS_dom"/>
</dbReference>
<dbReference type="InterPro" id="IPR008978">
    <property type="entry name" value="HSP20-like_chaperone"/>
</dbReference>
<dbReference type="AlphaFoldDB" id="A0A8C4TEZ1"/>
<feature type="region of interest" description="Disordered" evidence="2">
    <location>
        <begin position="137"/>
        <end position="174"/>
    </location>
</feature>
<dbReference type="GO" id="GO:0006457">
    <property type="term" value="P:protein folding"/>
    <property type="evidence" value="ECO:0007669"/>
    <property type="project" value="TreeGrafter"/>
</dbReference>
<dbReference type="SUPFAM" id="SSF49764">
    <property type="entry name" value="HSP20-like chaperones"/>
    <property type="match status" value="1"/>
</dbReference>
<reference evidence="4" key="1">
    <citation type="submission" date="2021-06" db="EMBL/GenBank/DDBJ databases">
        <authorList>
            <consortium name="Wellcome Sanger Institute Data Sharing"/>
        </authorList>
    </citation>
    <scope>NUCLEOTIDE SEQUENCE [LARGE SCALE GENOMIC DNA]</scope>
</reference>
<dbReference type="Gene3D" id="2.60.40.790">
    <property type="match status" value="1"/>
</dbReference>
<evidence type="ECO:0000256" key="2">
    <source>
        <dbReference type="SAM" id="MobiDB-lite"/>
    </source>
</evidence>
<dbReference type="GO" id="GO:0051131">
    <property type="term" value="P:chaperone-mediated protein complex assembly"/>
    <property type="evidence" value="ECO:0007669"/>
    <property type="project" value="TreeGrafter"/>
</dbReference>
<organism evidence="4 5">
    <name type="scientific">Erpetoichthys calabaricus</name>
    <name type="common">Rope fish</name>
    <name type="synonym">Calamoichthys calabaricus</name>
    <dbReference type="NCBI Taxonomy" id="27687"/>
    <lineage>
        <taxon>Eukaryota</taxon>
        <taxon>Metazoa</taxon>
        <taxon>Chordata</taxon>
        <taxon>Craniata</taxon>
        <taxon>Vertebrata</taxon>
        <taxon>Euteleostomi</taxon>
        <taxon>Actinopterygii</taxon>
        <taxon>Polypteriformes</taxon>
        <taxon>Polypteridae</taxon>
        <taxon>Erpetoichthys</taxon>
    </lineage>
</organism>
<accession>A0A8C4TEZ1</accession>
<dbReference type="PANTHER" id="PTHR22932">
    <property type="entry name" value="TELOMERASE-BINDING PROTEIN P23 HSP90 CO-CHAPERONE"/>
    <property type="match status" value="1"/>
</dbReference>
<evidence type="ECO:0000313" key="5">
    <source>
        <dbReference type="Proteomes" id="UP000694620"/>
    </source>
</evidence>
<dbReference type="PANTHER" id="PTHR22932:SF4">
    <property type="entry name" value="PROTEIN PTGES3L-RELATED"/>
    <property type="match status" value="1"/>
</dbReference>
<keyword evidence="5" id="KW-1185">Reference proteome</keyword>
<reference evidence="4" key="3">
    <citation type="submission" date="2025-09" db="UniProtKB">
        <authorList>
            <consortium name="Ensembl"/>
        </authorList>
    </citation>
    <scope>IDENTIFICATION</scope>
</reference>
<evidence type="ECO:0000259" key="3">
    <source>
        <dbReference type="PROSITE" id="PS51203"/>
    </source>
</evidence>
<reference evidence="4" key="2">
    <citation type="submission" date="2025-08" db="UniProtKB">
        <authorList>
            <consortium name="Ensembl"/>
        </authorList>
    </citation>
    <scope>IDENTIFICATION</scope>
</reference>
<comment type="similarity">
    <text evidence="1">Belongs to the p23/wos2 family.</text>
</comment>
<dbReference type="Pfam" id="PF04969">
    <property type="entry name" value="CS"/>
    <property type="match status" value="1"/>
</dbReference>
<feature type="compositionally biased region" description="Basic and acidic residues" evidence="2">
    <location>
        <begin position="155"/>
        <end position="168"/>
    </location>
</feature>
<dbReference type="PROSITE" id="PS51203">
    <property type="entry name" value="CS"/>
    <property type="match status" value="1"/>
</dbReference>
<dbReference type="GeneTree" id="ENSGT00940000163448"/>
<dbReference type="GO" id="GO:0051879">
    <property type="term" value="F:Hsp90 protein binding"/>
    <property type="evidence" value="ECO:0007669"/>
    <property type="project" value="InterPro"/>
</dbReference>
<dbReference type="Proteomes" id="UP000694620">
    <property type="component" value="Chromosome 14"/>
</dbReference>
<name>A0A8C4TEZ1_ERPCA</name>
<evidence type="ECO:0000313" key="4">
    <source>
        <dbReference type="Ensembl" id="ENSECRP00000029651.1"/>
    </source>
</evidence>
<sequence length="186" mass="22188">MPRIVRPENSHPAKALWFDRSKFVFVNFMVEDSKDVQVDIQEDKLIFSCKSADDSDIYNEIHFFDKVQPKDSRERRYDRTINVLLRKMKENVAWPRMTKDTGKPIWLSVDFDNWRDWEQEEEEGMAEYEKYLDMLQGMSKKGPPPKMDDLDDLDDWRPNAETTEEKRNPSGTGIGHWITFKEIFTE</sequence>